<gene>
    <name evidence="2" type="ORF">GLV81_06745</name>
</gene>
<reference evidence="2 3" key="1">
    <citation type="submission" date="2019-11" db="EMBL/GenBank/DDBJ databases">
        <authorList>
            <person name="Im W.T."/>
        </authorList>
    </citation>
    <scope>NUCLEOTIDE SEQUENCE [LARGE SCALE GENOMIC DNA]</scope>
    <source>
        <strain evidence="2 3">SB-02</strain>
    </source>
</reference>
<accession>A0A6I6G8N5</accession>
<proteinExistence type="predicted"/>
<feature type="domain" description="Serine aminopeptidase S33" evidence="1">
    <location>
        <begin position="127"/>
        <end position="265"/>
    </location>
</feature>
<dbReference type="Gene3D" id="3.40.50.1820">
    <property type="entry name" value="alpha/beta hydrolase"/>
    <property type="match status" value="1"/>
</dbReference>
<protein>
    <submittedName>
        <fullName evidence="2">Alpha/beta fold hydrolase</fullName>
    </submittedName>
</protein>
<evidence type="ECO:0000259" key="1">
    <source>
        <dbReference type="Pfam" id="PF12146"/>
    </source>
</evidence>
<name>A0A6I6G8N5_9BACT</name>
<dbReference type="GO" id="GO:0016787">
    <property type="term" value="F:hydrolase activity"/>
    <property type="evidence" value="ECO:0007669"/>
    <property type="project" value="UniProtKB-KW"/>
</dbReference>
<dbReference type="InterPro" id="IPR029058">
    <property type="entry name" value="AB_hydrolase_fold"/>
</dbReference>
<dbReference type="KEGG" id="fls:GLV81_06745"/>
<keyword evidence="2" id="KW-0378">Hydrolase</keyword>
<dbReference type="Pfam" id="PF12146">
    <property type="entry name" value="Hydrolase_4"/>
    <property type="match status" value="1"/>
</dbReference>
<dbReference type="Proteomes" id="UP000426027">
    <property type="component" value="Chromosome"/>
</dbReference>
<dbReference type="EMBL" id="CP046566">
    <property type="protein sequence ID" value="QGW27833.1"/>
    <property type="molecule type" value="Genomic_DNA"/>
</dbReference>
<dbReference type="InterPro" id="IPR022742">
    <property type="entry name" value="Hydrolase_4"/>
</dbReference>
<dbReference type="SUPFAM" id="SSF53474">
    <property type="entry name" value="alpha/beta-Hydrolases"/>
    <property type="match status" value="1"/>
</dbReference>
<sequence>MPGLLQHAGQHRSHIACSYQYYFHHFKVKQFRVLFLCAKLQRDMATQRGMTAAQKLVVEYYKAKLNLMHVLNARWAAASAIDLFQKPYARPRRKDPPIWKEAKRLRLNSGEHQLAGYHWLPKEPNGQKLLIVHGFAGSCKSFEKYIYPSLKKGYEVLAYDAPGHGKSNGSRLNLIIYKWVLEDIIRHHQGFDAYLAHSLGGMSLMLALDALGHKQQNKIALVAPLVEVRSATQNFSRFLQLPANLQALFVEELEKRAGHKMDWFSLPRLLREHQGQVLWVHDRLDDTTPFDDVEPAIPHLPGHVELMVTEGLGHSRIYRDNKVRKRILECW</sequence>
<dbReference type="AlphaFoldDB" id="A0A6I6G8N5"/>
<organism evidence="2 3">
    <name type="scientific">Phnomibacter ginsenosidimutans</name>
    <dbReference type="NCBI Taxonomy" id="2676868"/>
    <lineage>
        <taxon>Bacteria</taxon>
        <taxon>Pseudomonadati</taxon>
        <taxon>Bacteroidota</taxon>
        <taxon>Chitinophagia</taxon>
        <taxon>Chitinophagales</taxon>
        <taxon>Chitinophagaceae</taxon>
        <taxon>Phnomibacter</taxon>
    </lineage>
</organism>
<evidence type="ECO:0000313" key="3">
    <source>
        <dbReference type="Proteomes" id="UP000426027"/>
    </source>
</evidence>
<evidence type="ECO:0000313" key="2">
    <source>
        <dbReference type="EMBL" id="QGW27833.1"/>
    </source>
</evidence>
<keyword evidence="3" id="KW-1185">Reference proteome</keyword>